<dbReference type="GeneID" id="25035039"/>
<dbReference type="GO" id="GO:0006338">
    <property type="term" value="P:chromatin remodeling"/>
    <property type="evidence" value="ECO:0007669"/>
    <property type="project" value="InterPro"/>
</dbReference>
<protein>
    <submittedName>
        <fullName evidence="7">Ino80 complex subunit Ies6</fullName>
    </submittedName>
</protein>
<evidence type="ECO:0000256" key="2">
    <source>
        <dbReference type="ARBA" id="ARBA00023015"/>
    </source>
</evidence>
<dbReference type="SMART" id="SM00993">
    <property type="entry name" value="YL1_C"/>
    <property type="match status" value="1"/>
</dbReference>
<evidence type="ECO:0000256" key="1">
    <source>
        <dbReference type="ARBA" id="ARBA00004123"/>
    </source>
</evidence>
<feature type="compositionally biased region" description="Polar residues" evidence="5">
    <location>
        <begin position="34"/>
        <end position="51"/>
    </location>
</feature>
<gene>
    <name evidence="7" type="ORF">SPOG_00707</name>
</gene>
<dbReference type="EMBL" id="KE546992">
    <property type="protein sequence ID" value="EPY50754.1"/>
    <property type="molecule type" value="Genomic_DNA"/>
</dbReference>
<dbReference type="InterPro" id="IPR013272">
    <property type="entry name" value="Vps72/YL1_C"/>
</dbReference>
<dbReference type="AlphaFoldDB" id="S9VWY9"/>
<comment type="subcellular location">
    <subcellularLocation>
        <location evidence="1">Nucleus</location>
    </subcellularLocation>
</comment>
<dbReference type="PANTHER" id="PTHR31200">
    <property type="entry name" value="INO80 COMPLEX SUBUNIT C"/>
    <property type="match status" value="1"/>
</dbReference>
<dbReference type="OMA" id="KNCVYRP"/>
<dbReference type="Pfam" id="PF08265">
    <property type="entry name" value="YL1_C"/>
    <property type="match status" value="1"/>
</dbReference>
<dbReference type="RefSeq" id="XP_013024336.1">
    <property type="nucleotide sequence ID" value="XM_013168882.1"/>
</dbReference>
<dbReference type="OrthoDB" id="49520at2759"/>
<reference evidence="7 8" key="1">
    <citation type="journal article" date="2011" name="Science">
        <title>Comparative functional genomics of the fission yeasts.</title>
        <authorList>
            <person name="Rhind N."/>
            <person name="Chen Z."/>
            <person name="Yassour M."/>
            <person name="Thompson D.A."/>
            <person name="Haas B.J."/>
            <person name="Habib N."/>
            <person name="Wapinski I."/>
            <person name="Roy S."/>
            <person name="Lin M.F."/>
            <person name="Heiman D.I."/>
            <person name="Young S.K."/>
            <person name="Furuya K."/>
            <person name="Guo Y."/>
            <person name="Pidoux A."/>
            <person name="Chen H.M."/>
            <person name="Robbertse B."/>
            <person name="Goldberg J.M."/>
            <person name="Aoki K."/>
            <person name="Bayne E.H."/>
            <person name="Berlin A.M."/>
            <person name="Desjardins C.A."/>
            <person name="Dobbs E."/>
            <person name="Dukaj L."/>
            <person name="Fan L."/>
            <person name="FitzGerald M.G."/>
            <person name="French C."/>
            <person name="Gujja S."/>
            <person name="Hansen K."/>
            <person name="Keifenheim D."/>
            <person name="Levin J.Z."/>
            <person name="Mosher R.A."/>
            <person name="Mueller C.A."/>
            <person name="Pfiffner J."/>
            <person name="Priest M."/>
            <person name="Russ C."/>
            <person name="Smialowska A."/>
            <person name="Swoboda P."/>
            <person name="Sykes S.M."/>
            <person name="Vaughn M."/>
            <person name="Vengrova S."/>
            <person name="Yoder R."/>
            <person name="Zeng Q."/>
            <person name="Allshire R."/>
            <person name="Baulcombe D."/>
            <person name="Birren B.W."/>
            <person name="Brown W."/>
            <person name="Ekwall K."/>
            <person name="Kellis M."/>
            <person name="Leatherwood J."/>
            <person name="Levin H."/>
            <person name="Margalit H."/>
            <person name="Martienssen R."/>
            <person name="Nieduszynski C.A."/>
            <person name="Spatafora J.W."/>
            <person name="Friedman N."/>
            <person name="Dalgaard J.Z."/>
            <person name="Baumann P."/>
            <person name="Niki H."/>
            <person name="Regev A."/>
            <person name="Nusbaum C."/>
        </authorList>
    </citation>
    <scope>NUCLEOTIDE SEQUENCE [LARGE SCALE GENOMIC DNA]</scope>
    <source>
        <strain evidence="8">OY26 / ATCC MYA-4695 / CBS 11777 / NBRC 106824 / NRRL Y48691</strain>
    </source>
</reference>
<feature type="region of interest" description="Disordered" evidence="5">
    <location>
        <begin position="18"/>
        <end position="51"/>
    </location>
</feature>
<sequence length="126" mass="14445">MEKPATVEDLDISLVPKPFRNPNYKAQSRRNRNLKQTLQSDPIQNDPTKLSYSSIEAPPSVLPQPKYCDVTGLPAPYTDPKTRLRYHNKEIYGLIRELPSGVDQEYLKLRSSDIVLKYLEMINIGD</sequence>
<keyword evidence="4" id="KW-0539">Nucleus</keyword>
<organism evidence="7 8">
    <name type="scientific">Schizosaccharomyces cryophilus (strain OY26 / ATCC MYA-4695 / CBS 11777 / NBRC 106824 / NRRL Y48691)</name>
    <name type="common">Fission yeast</name>
    <dbReference type="NCBI Taxonomy" id="653667"/>
    <lineage>
        <taxon>Eukaryota</taxon>
        <taxon>Fungi</taxon>
        <taxon>Dikarya</taxon>
        <taxon>Ascomycota</taxon>
        <taxon>Taphrinomycotina</taxon>
        <taxon>Schizosaccharomycetes</taxon>
        <taxon>Schizosaccharomycetales</taxon>
        <taxon>Schizosaccharomycetaceae</taxon>
        <taxon>Schizosaccharomyces</taxon>
    </lineage>
</organism>
<evidence type="ECO:0000256" key="5">
    <source>
        <dbReference type="SAM" id="MobiDB-lite"/>
    </source>
</evidence>
<dbReference type="GO" id="GO:0034080">
    <property type="term" value="P:CENP-A containing chromatin assembly"/>
    <property type="evidence" value="ECO:0007669"/>
    <property type="project" value="EnsemblFungi"/>
</dbReference>
<dbReference type="GO" id="GO:0031011">
    <property type="term" value="C:Ino80 complex"/>
    <property type="evidence" value="ECO:0007669"/>
    <property type="project" value="EnsemblFungi"/>
</dbReference>
<keyword evidence="2" id="KW-0805">Transcription regulation</keyword>
<evidence type="ECO:0000256" key="3">
    <source>
        <dbReference type="ARBA" id="ARBA00023163"/>
    </source>
</evidence>
<proteinExistence type="predicted"/>
<keyword evidence="3" id="KW-0804">Transcription</keyword>
<dbReference type="Proteomes" id="UP000015464">
    <property type="component" value="Unassembled WGS sequence"/>
</dbReference>
<name>S9VWY9_SCHCR</name>
<dbReference type="HOGENOM" id="CLU_071116_2_1_1"/>
<feature type="domain" description="Vps72/YL1 C-terminal" evidence="6">
    <location>
        <begin position="66"/>
        <end position="95"/>
    </location>
</feature>
<evidence type="ECO:0000256" key="4">
    <source>
        <dbReference type="ARBA" id="ARBA00023242"/>
    </source>
</evidence>
<evidence type="ECO:0000313" key="7">
    <source>
        <dbReference type="EMBL" id="EPY50754.1"/>
    </source>
</evidence>
<dbReference type="STRING" id="653667.S9VWY9"/>
<dbReference type="eggNOG" id="KOG4137">
    <property type="taxonomic scope" value="Eukaryota"/>
</dbReference>
<dbReference type="PANTHER" id="PTHR31200:SF1">
    <property type="entry name" value="INO80 COMPLEX SUBUNIT C"/>
    <property type="match status" value="1"/>
</dbReference>
<dbReference type="InterPro" id="IPR029525">
    <property type="entry name" value="INO80C/Ies6"/>
</dbReference>
<accession>S9VWY9</accession>
<evidence type="ECO:0000313" key="8">
    <source>
        <dbReference type="Proteomes" id="UP000015464"/>
    </source>
</evidence>
<evidence type="ECO:0000259" key="6">
    <source>
        <dbReference type="SMART" id="SM00993"/>
    </source>
</evidence>
<keyword evidence="8" id="KW-1185">Reference proteome</keyword>